<dbReference type="AlphaFoldDB" id="A0A2S5B422"/>
<name>A0A2S5B422_9BASI</name>
<dbReference type="EMBL" id="PJQD01000083">
    <property type="protein sequence ID" value="POY71530.1"/>
    <property type="molecule type" value="Genomic_DNA"/>
</dbReference>
<dbReference type="Pfam" id="PF06249">
    <property type="entry name" value="EutQ"/>
    <property type="match status" value="1"/>
</dbReference>
<organism evidence="1 2">
    <name type="scientific">Rhodotorula taiwanensis</name>
    <dbReference type="NCBI Taxonomy" id="741276"/>
    <lineage>
        <taxon>Eukaryota</taxon>
        <taxon>Fungi</taxon>
        <taxon>Dikarya</taxon>
        <taxon>Basidiomycota</taxon>
        <taxon>Pucciniomycotina</taxon>
        <taxon>Microbotryomycetes</taxon>
        <taxon>Sporidiobolales</taxon>
        <taxon>Sporidiobolaceae</taxon>
        <taxon>Rhodotorula</taxon>
    </lineage>
</organism>
<proteinExistence type="predicted"/>
<dbReference type="InterPro" id="IPR010424">
    <property type="entry name" value="EutQ"/>
</dbReference>
<dbReference type="Gene3D" id="2.60.120.10">
    <property type="entry name" value="Jelly Rolls"/>
    <property type="match status" value="1"/>
</dbReference>
<protein>
    <recommendedName>
        <fullName evidence="3">(S)-ureidoglycine aminohydrolase cupin domain-containing protein</fullName>
    </recommendedName>
</protein>
<evidence type="ECO:0008006" key="3">
    <source>
        <dbReference type="Google" id="ProtNLM"/>
    </source>
</evidence>
<dbReference type="PANTHER" id="PTHR36169">
    <property type="entry name" value="ETHANOLAMINE UTILIZATION PROTEIN EUTQ"/>
    <property type="match status" value="1"/>
</dbReference>
<dbReference type="InterPro" id="IPR011051">
    <property type="entry name" value="RmlC_Cupin_sf"/>
</dbReference>
<reference evidence="1 2" key="1">
    <citation type="journal article" date="2018" name="Front. Microbiol.">
        <title>Prospects for Fungal Bioremediation of Acidic Radioactive Waste Sites: Characterization and Genome Sequence of Rhodotorula taiwanensis MD1149.</title>
        <authorList>
            <person name="Tkavc R."/>
            <person name="Matrosova V.Y."/>
            <person name="Grichenko O.E."/>
            <person name="Gostincar C."/>
            <person name="Volpe R.P."/>
            <person name="Klimenkova P."/>
            <person name="Gaidamakova E.K."/>
            <person name="Zhou C.E."/>
            <person name="Stewart B.J."/>
            <person name="Lyman M.G."/>
            <person name="Malfatti S.A."/>
            <person name="Rubinfeld B."/>
            <person name="Courtot M."/>
            <person name="Singh J."/>
            <person name="Dalgard C.L."/>
            <person name="Hamilton T."/>
            <person name="Frey K.G."/>
            <person name="Gunde-Cimerman N."/>
            <person name="Dugan L."/>
            <person name="Daly M.J."/>
        </authorList>
    </citation>
    <scope>NUCLEOTIDE SEQUENCE [LARGE SCALE GENOMIC DNA]</scope>
    <source>
        <strain evidence="1 2">MD1149</strain>
    </source>
</reference>
<dbReference type="PANTHER" id="PTHR36169:SF1">
    <property type="entry name" value="ACETATE KINASE EUTQ"/>
    <property type="match status" value="1"/>
</dbReference>
<accession>A0A2S5B422</accession>
<dbReference type="OrthoDB" id="3346152at2759"/>
<comment type="caution">
    <text evidence="1">The sequence shown here is derived from an EMBL/GenBank/DDBJ whole genome shotgun (WGS) entry which is preliminary data.</text>
</comment>
<evidence type="ECO:0000313" key="2">
    <source>
        <dbReference type="Proteomes" id="UP000237144"/>
    </source>
</evidence>
<dbReference type="SUPFAM" id="SSF51182">
    <property type="entry name" value="RmlC-like cupins"/>
    <property type="match status" value="1"/>
</dbReference>
<sequence length="101" mass="11166">MERITDDVFSSDEYDSVAPISCGIFHVTPGDELLTYTYKYEESKYIISGTIILEEKNTGEKIVGEAGDVIQIKAGSTITFSSPTPEGGKAFYVGQRKLRDF</sequence>
<evidence type="ECO:0000313" key="1">
    <source>
        <dbReference type="EMBL" id="POY71530.1"/>
    </source>
</evidence>
<dbReference type="InterPro" id="IPR014710">
    <property type="entry name" value="RmlC-like_jellyroll"/>
</dbReference>
<dbReference type="Proteomes" id="UP000237144">
    <property type="component" value="Unassembled WGS sequence"/>
</dbReference>
<gene>
    <name evidence="1" type="ORF">BMF94_5451</name>
</gene>
<keyword evidence="2" id="KW-1185">Reference proteome</keyword>